<name>A0A920CHJ6_9BACL</name>
<gene>
    <name evidence="1" type="ORF">J41TS12_21150</name>
</gene>
<comment type="caution">
    <text evidence="1">The sequence shown here is derived from an EMBL/GenBank/DDBJ whole genome shotgun (WGS) entry which is preliminary data.</text>
</comment>
<dbReference type="RefSeq" id="WP_212939530.1">
    <property type="nucleotide sequence ID" value="NZ_BORR01000006.1"/>
</dbReference>
<dbReference type="AlphaFoldDB" id="A0A920CHJ6"/>
<keyword evidence="2" id="KW-1185">Reference proteome</keyword>
<sequence length="157" mass="17955">MNFRIISLPPFKAVTSGLDKVGDFSDDGILRSFDKFFSSVTPKPSESFMPRDFLYYDEEQQGMVWLWALTESGETGGFETVDFDGGLYITFAYRDRDGQAHDRLQKEVLDYVENSDFLELDIRPNHYSMGHIITPKAVMEAQGWGQMEVFIPVKISS</sequence>
<proteinExistence type="predicted"/>
<protein>
    <recommendedName>
        <fullName evidence="3">Integron-associated effector binding protein domain-containing protein</fullName>
    </recommendedName>
</protein>
<evidence type="ECO:0000313" key="2">
    <source>
        <dbReference type="Proteomes" id="UP000681162"/>
    </source>
</evidence>
<dbReference type="Proteomes" id="UP000681162">
    <property type="component" value="Unassembled WGS sequence"/>
</dbReference>
<accession>A0A920CHJ6</accession>
<evidence type="ECO:0000313" key="1">
    <source>
        <dbReference type="EMBL" id="GIO37254.1"/>
    </source>
</evidence>
<dbReference type="EMBL" id="BORR01000006">
    <property type="protein sequence ID" value="GIO37254.1"/>
    <property type="molecule type" value="Genomic_DNA"/>
</dbReference>
<organism evidence="1 2">
    <name type="scientific">Paenibacillus antibioticophila</name>
    <dbReference type="NCBI Taxonomy" id="1274374"/>
    <lineage>
        <taxon>Bacteria</taxon>
        <taxon>Bacillati</taxon>
        <taxon>Bacillota</taxon>
        <taxon>Bacilli</taxon>
        <taxon>Bacillales</taxon>
        <taxon>Paenibacillaceae</taxon>
        <taxon>Paenibacillus</taxon>
    </lineage>
</organism>
<reference evidence="1 2" key="1">
    <citation type="submission" date="2021-03" db="EMBL/GenBank/DDBJ databases">
        <title>Antimicrobial resistance genes in bacteria isolated from Japanese honey, and their potential for conferring macrolide and lincosamide resistance in the American foulbrood pathogen Paenibacillus larvae.</title>
        <authorList>
            <person name="Okamoto M."/>
            <person name="Kumagai M."/>
            <person name="Kanamori H."/>
            <person name="Takamatsu D."/>
        </authorList>
    </citation>
    <scope>NUCLEOTIDE SEQUENCE [LARGE SCALE GENOMIC DNA]</scope>
    <source>
        <strain evidence="1 2">J41TS12</strain>
    </source>
</reference>
<evidence type="ECO:0008006" key="3">
    <source>
        <dbReference type="Google" id="ProtNLM"/>
    </source>
</evidence>